<reference evidence="5" key="1">
    <citation type="submission" date="2021-10" db="EMBL/GenBank/DDBJ databases">
        <authorList>
            <person name="Dean J.D."/>
            <person name="Kim M.K."/>
            <person name="Newey C.N."/>
            <person name="Stoker T.S."/>
            <person name="Thompson D.W."/>
            <person name="Grose J.H."/>
        </authorList>
    </citation>
    <scope>NUCLEOTIDE SEQUENCE</scope>
    <source>
        <strain evidence="5">BT635</strain>
    </source>
</reference>
<keyword evidence="2 5" id="KW-0223">Dioxygenase</keyword>
<protein>
    <submittedName>
        <fullName evidence="5">Intradiol ring-cleavage dioxygenase</fullName>
    </submittedName>
</protein>
<dbReference type="Pfam" id="PF00775">
    <property type="entry name" value="Dioxygenase_C"/>
    <property type="match status" value="1"/>
</dbReference>
<sequence>METRRSTTVFQILLVGSSCYMGACGETNSPPAAAKDPCDNPDAAISCCFTNAPASLTSVLTMGNRHTPGEPLRIFGTLLRADGKTPYAGVLLYAYQTGHTGHYTRKGNETGVQKWHGQLHGWARSDRLGRYEIRSVRPAPYPSRTMPAHIHAAIQEPGGQAPYYISDFVFADDPLITAQYLTALPEVGGSGVVMVRRTKAGSWVGQRDIILKN</sequence>
<dbReference type="Gene3D" id="2.60.130.10">
    <property type="entry name" value="Aromatic compound dioxygenase"/>
    <property type="match status" value="1"/>
</dbReference>
<dbReference type="PANTHER" id="PTHR33711">
    <property type="entry name" value="DIOXYGENASE, PUTATIVE (AFU_ORTHOLOGUE AFUA_2G02910)-RELATED"/>
    <property type="match status" value="1"/>
</dbReference>
<comment type="caution">
    <text evidence="5">The sequence shown here is derived from an EMBL/GenBank/DDBJ whole genome shotgun (WGS) entry which is preliminary data.</text>
</comment>
<evidence type="ECO:0000313" key="5">
    <source>
        <dbReference type="EMBL" id="MCB2379761.1"/>
    </source>
</evidence>
<dbReference type="InterPro" id="IPR050770">
    <property type="entry name" value="Intradiol_RC_Dioxygenase"/>
</dbReference>
<dbReference type="Proteomes" id="UP001165297">
    <property type="component" value="Unassembled WGS sequence"/>
</dbReference>
<evidence type="ECO:0000256" key="3">
    <source>
        <dbReference type="ARBA" id="ARBA00023002"/>
    </source>
</evidence>
<gene>
    <name evidence="5" type="ORF">LGH70_19350</name>
</gene>
<proteinExistence type="inferred from homology"/>
<organism evidence="5 6">
    <name type="scientific">Hymenobacter nitidus</name>
    <dbReference type="NCBI Taxonomy" id="2880929"/>
    <lineage>
        <taxon>Bacteria</taxon>
        <taxon>Pseudomonadati</taxon>
        <taxon>Bacteroidota</taxon>
        <taxon>Cytophagia</taxon>
        <taxon>Cytophagales</taxon>
        <taxon>Hymenobacteraceae</taxon>
        <taxon>Hymenobacter</taxon>
    </lineage>
</organism>
<dbReference type="GO" id="GO:0051213">
    <property type="term" value="F:dioxygenase activity"/>
    <property type="evidence" value="ECO:0007669"/>
    <property type="project" value="UniProtKB-KW"/>
</dbReference>
<feature type="domain" description="Intradiol ring-cleavage dioxygenases" evidence="4">
    <location>
        <begin position="57"/>
        <end position="182"/>
    </location>
</feature>
<name>A0ABS8AIR8_9BACT</name>
<keyword evidence="3" id="KW-0560">Oxidoreductase</keyword>
<dbReference type="EMBL" id="JAJADQ010000011">
    <property type="protein sequence ID" value="MCB2379761.1"/>
    <property type="molecule type" value="Genomic_DNA"/>
</dbReference>
<comment type="similarity">
    <text evidence="1">Belongs to the intradiol ring-cleavage dioxygenase family.</text>
</comment>
<evidence type="ECO:0000313" key="6">
    <source>
        <dbReference type="Proteomes" id="UP001165297"/>
    </source>
</evidence>
<evidence type="ECO:0000256" key="2">
    <source>
        <dbReference type="ARBA" id="ARBA00022964"/>
    </source>
</evidence>
<evidence type="ECO:0000256" key="1">
    <source>
        <dbReference type="ARBA" id="ARBA00007825"/>
    </source>
</evidence>
<dbReference type="InterPro" id="IPR000627">
    <property type="entry name" value="Intradiol_dOase_C"/>
</dbReference>
<dbReference type="RefSeq" id="WP_226189105.1">
    <property type="nucleotide sequence ID" value="NZ_JAJADQ010000011.1"/>
</dbReference>
<dbReference type="InterPro" id="IPR015889">
    <property type="entry name" value="Intradiol_dOase_core"/>
</dbReference>
<keyword evidence="6" id="KW-1185">Reference proteome</keyword>
<dbReference type="PROSITE" id="PS51257">
    <property type="entry name" value="PROKAR_LIPOPROTEIN"/>
    <property type="match status" value="1"/>
</dbReference>
<accession>A0ABS8AIR8</accession>
<dbReference type="SUPFAM" id="SSF49482">
    <property type="entry name" value="Aromatic compound dioxygenase"/>
    <property type="match status" value="1"/>
</dbReference>
<evidence type="ECO:0000259" key="4">
    <source>
        <dbReference type="Pfam" id="PF00775"/>
    </source>
</evidence>
<dbReference type="PANTHER" id="PTHR33711:SF10">
    <property type="entry name" value="INTRADIOL RING-CLEAVAGE DIOXYGENASES DOMAIN-CONTAINING PROTEIN"/>
    <property type="match status" value="1"/>
</dbReference>